<gene>
    <name evidence="2" type="ORF">GALL_383140</name>
</gene>
<dbReference type="InterPro" id="IPR014229">
    <property type="entry name" value="Spore_YtfJ"/>
</dbReference>
<accession>A0A1J5Q9S4</accession>
<dbReference type="Pfam" id="PF09579">
    <property type="entry name" value="Spore_YtfJ"/>
    <property type="match status" value="1"/>
</dbReference>
<keyword evidence="1" id="KW-1133">Transmembrane helix</keyword>
<comment type="caution">
    <text evidence="2">The sequence shown here is derived from an EMBL/GenBank/DDBJ whole genome shotgun (WGS) entry which is preliminary data.</text>
</comment>
<evidence type="ECO:0000313" key="2">
    <source>
        <dbReference type="EMBL" id="OIQ79938.1"/>
    </source>
</evidence>
<proteinExistence type="predicted"/>
<sequence>MAKHPELDLAAVIGSASDALHVRRAFGEAYERDGHTVIPVARILGGSGSGGGGSSTDVAPHGTESGGYGIGGGFGVQVRPIGVYLIDATGVRWRPAVDVNRIVLGGQVTGALLGMSLMTLMTVRSLRRRRPRQH</sequence>
<dbReference type="AlphaFoldDB" id="A0A1J5Q9S4"/>
<keyword evidence="1" id="KW-0812">Transmembrane</keyword>
<reference evidence="2" key="1">
    <citation type="submission" date="2016-10" db="EMBL/GenBank/DDBJ databases">
        <title>Sequence of Gallionella enrichment culture.</title>
        <authorList>
            <person name="Poehlein A."/>
            <person name="Muehling M."/>
            <person name="Daniel R."/>
        </authorList>
    </citation>
    <scope>NUCLEOTIDE SEQUENCE</scope>
</reference>
<dbReference type="EMBL" id="MLJW01001134">
    <property type="protein sequence ID" value="OIQ79938.1"/>
    <property type="molecule type" value="Genomic_DNA"/>
</dbReference>
<feature type="transmembrane region" description="Helical" evidence="1">
    <location>
        <begin position="102"/>
        <end position="123"/>
    </location>
</feature>
<keyword evidence="1" id="KW-0472">Membrane</keyword>
<name>A0A1J5Q9S4_9ZZZZ</name>
<organism evidence="2">
    <name type="scientific">mine drainage metagenome</name>
    <dbReference type="NCBI Taxonomy" id="410659"/>
    <lineage>
        <taxon>unclassified sequences</taxon>
        <taxon>metagenomes</taxon>
        <taxon>ecological metagenomes</taxon>
    </lineage>
</organism>
<protein>
    <submittedName>
        <fullName evidence="2">Sporulation protein YtfJ</fullName>
    </submittedName>
</protein>
<evidence type="ECO:0000256" key="1">
    <source>
        <dbReference type="SAM" id="Phobius"/>
    </source>
</evidence>